<evidence type="ECO:0000313" key="3">
    <source>
        <dbReference type="Proteomes" id="UP000245768"/>
    </source>
</evidence>
<dbReference type="Proteomes" id="UP000245768">
    <property type="component" value="Unassembled WGS sequence"/>
</dbReference>
<dbReference type="PANTHER" id="PTHR43784:SF2">
    <property type="entry name" value="GDSL-LIKE LIPASE_ACYLHYDROLASE, PUTATIVE (AFU_ORTHOLOGUE AFUA_2G00820)-RELATED"/>
    <property type="match status" value="1"/>
</dbReference>
<dbReference type="PANTHER" id="PTHR43784">
    <property type="entry name" value="GDSL-LIKE LIPASE/ACYLHYDROLASE, PUTATIVE (AFU_ORTHOLOGUE AFUA_2G00820)-RELATED"/>
    <property type="match status" value="1"/>
</dbReference>
<dbReference type="InParanoid" id="A0A316YC51"/>
<dbReference type="GeneID" id="37040360"/>
<reference evidence="2 3" key="1">
    <citation type="journal article" date="2018" name="Mol. Biol. Evol.">
        <title>Broad Genomic Sampling Reveals a Smut Pathogenic Ancestry of the Fungal Clade Ustilaginomycotina.</title>
        <authorList>
            <person name="Kijpornyongpan T."/>
            <person name="Mondo S.J."/>
            <person name="Barry K."/>
            <person name="Sandor L."/>
            <person name="Lee J."/>
            <person name="Lipzen A."/>
            <person name="Pangilinan J."/>
            <person name="LaButti K."/>
            <person name="Hainaut M."/>
            <person name="Henrissat B."/>
            <person name="Grigoriev I.V."/>
            <person name="Spatafora J.W."/>
            <person name="Aime M.C."/>
        </authorList>
    </citation>
    <scope>NUCLEOTIDE SEQUENCE [LARGE SCALE GENOMIC DNA]</scope>
    <source>
        <strain evidence="2 3">MCA 4198</strain>
    </source>
</reference>
<dbReference type="InterPro" id="IPR053140">
    <property type="entry name" value="GDSL_Rv0518-like"/>
</dbReference>
<evidence type="ECO:0000313" key="2">
    <source>
        <dbReference type="EMBL" id="PWN86852.1"/>
    </source>
</evidence>
<dbReference type="OrthoDB" id="10071171at2759"/>
<proteinExistence type="predicted"/>
<protein>
    <recommendedName>
        <fullName evidence="4">SGNH hydrolase-type esterase domain-containing protein</fullName>
    </recommendedName>
</protein>
<name>A0A316YC51_9BASI</name>
<feature type="region of interest" description="Disordered" evidence="1">
    <location>
        <begin position="68"/>
        <end position="88"/>
    </location>
</feature>
<dbReference type="SUPFAM" id="SSF52266">
    <property type="entry name" value="SGNH hydrolase"/>
    <property type="match status" value="1"/>
</dbReference>
<gene>
    <name evidence="2" type="ORF">FA10DRAFT_201290</name>
</gene>
<dbReference type="RefSeq" id="XP_025374050.1">
    <property type="nucleotide sequence ID" value="XM_025518444.1"/>
</dbReference>
<evidence type="ECO:0000256" key="1">
    <source>
        <dbReference type="SAM" id="MobiDB-lite"/>
    </source>
</evidence>
<dbReference type="EMBL" id="KZ819642">
    <property type="protein sequence ID" value="PWN86852.1"/>
    <property type="molecule type" value="Genomic_DNA"/>
</dbReference>
<organism evidence="2 3">
    <name type="scientific">Acaromyces ingoldii</name>
    <dbReference type="NCBI Taxonomy" id="215250"/>
    <lineage>
        <taxon>Eukaryota</taxon>
        <taxon>Fungi</taxon>
        <taxon>Dikarya</taxon>
        <taxon>Basidiomycota</taxon>
        <taxon>Ustilaginomycotina</taxon>
        <taxon>Exobasidiomycetes</taxon>
        <taxon>Exobasidiales</taxon>
        <taxon>Cryptobasidiaceae</taxon>
        <taxon>Acaromyces</taxon>
    </lineage>
</organism>
<dbReference type="Gene3D" id="3.40.50.1110">
    <property type="entry name" value="SGNH hydrolase"/>
    <property type="match status" value="1"/>
</dbReference>
<dbReference type="STRING" id="215250.A0A316YC51"/>
<keyword evidence="3" id="KW-1185">Reference proteome</keyword>
<dbReference type="AlphaFoldDB" id="A0A316YC51"/>
<evidence type="ECO:0008006" key="4">
    <source>
        <dbReference type="Google" id="ProtNLM"/>
    </source>
</evidence>
<accession>A0A316YC51</accession>
<dbReference type="InterPro" id="IPR036514">
    <property type="entry name" value="SGNH_hydro_sf"/>
</dbReference>
<sequence length="185" mass="19873">MFPTASTFRQIDFSNSDRLDAYAFSCKRSFFSISNNISCSSSSSEQSGAATVNAGAGATSGLRASLGELYRPGSRSRPRSTDPLESISSADVLPQLRQRLRARRASRSPTGLNTYGNALREASRQTVNAWIRSSHFDAVLNFDAVVRDPANHSVIASKYDSGDGLHMNPAGYSALAASIPLSLFE</sequence>